<dbReference type="PROSITE" id="PS50850">
    <property type="entry name" value="MFS"/>
    <property type="match status" value="1"/>
</dbReference>
<organism evidence="9 10">
    <name type="scientific">Heracleum sosnowskyi</name>
    <dbReference type="NCBI Taxonomy" id="360622"/>
    <lineage>
        <taxon>Eukaryota</taxon>
        <taxon>Viridiplantae</taxon>
        <taxon>Streptophyta</taxon>
        <taxon>Embryophyta</taxon>
        <taxon>Tracheophyta</taxon>
        <taxon>Spermatophyta</taxon>
        <taxon>Magnoliopsida</taxon>
        <taxon>eudicotyledons</taxon>
        <taxon>Gunneridae</taxon>
        <taxon>Pentapetalae</taxon>
        <taxon>asterids</taxon>
        <taxon>campanulids</taxon>
        <taxon>Apiales</taxon>
        <taxon>Apiaceae</taxon>
        <taxon>Apioideae</taxon>
        <taxon>apioid superclade</taxon>
        <taxon>Tordylieae</taxon>
        <taxon>Tordyliinae</taxon>
        <taxon>Heracleum</taxon>
    </lineage>
</organism>
<name>A0AAD8JBH3_9APIA</name>
<dbReference type="GO" id="GO:0016020">
    <property type="term" value="C:membrane"/>
    <property type="evidence" value="ECO:0007669"/>
    <property type="project" value="UniProtKB-SubCell"/>
</dbReference>
<dbReference type="AlphaFoldDB" id="A0AAD8JBH3"/>
<feature type="transmembrane region" description="Helical" evidence="7">
    <location>
        <begin position="329"/>
        <end position="351"/>
    </location>
</feature>
<evidence type="ECO:0000256" key="1">
    <source>
        <dbReference type="ARBA" id="ARBA00004141"/>
    </source>
</evidence>
<feature type="transmembrane region" description="Helical" evidence="7">
    <location>
        <begin position="178"/>
        <end position="199"/>
    </location>
</feature>
<dbReference type="Proteomes" id="UP001237642">
    <property type="component" value="Unassembled WGS sequence"/>
</dbReference>
<comment type="similarity">
    <text evidence="6">Belongs to the major facilitator superfamily. Phosphate:H(+) symporter (TC 2.A.1.9) family.</text>
</comment>
<evidence type="ECO:0000256" key="6">
    <source>
        <dbReference type="ARBA" id="ARBA00044504"/>
    </source>
</evidence>
<comment type="subcellular location">
    <subcellularLocation>
        <location evidence="1">Membrane</location>
        <topology evidence="1">Multi-pass membrane protein</topology>
    </subcellularLocation>
</comment>
<dbReference type="Gene3D" id="1.20.1250.20">
    <property type="entry name" value="MFS general substrate transporter like domains"/>
    <property type="match status" value="1"/>
</dbReference>
<dbReference type="InterPro" id="IPR020846">
    <property type="entry name" value="MFS_dom"/>
</dbReference>
<dbReference type="SUPFAM" id="SSF103473">
    <property type="entry name" value="MFS general substrate transporter"/>
    <property type="match status" value="1"/>
</dbReference>
<evidence type="ECO:0000256" key="2">
    <source>
        <dbReference type="ARBA" id="ARBA00022448"/>
    </source>
</evidence>
<feature type="transmembrane region" description="Helical" evidence="7">
    <location>
        <begin position="94"/>
        <end position="112"/>
    </location>
</feature>
<feature type="transmembrane region" description="Helical" evidence="7">
    <location>
        <begin position="358"/>
        <end position="375"/>
    </location>
</feature>
<gene>
    <name evidence="9" type="ORF">POM88_009175</name>
</gene>
<keyword evidence="10" id="KW-1185">Reference proteome</keyword>
<keyword evidence="5 7" id="KW-0472">Membrane</keyword>
<dbReference type="InterPro" id="IPR005828">
    <property type="entry name" value="MFS_sugar_transport-like"/>
</dbReference>
<protein>
    <submittedName>
        <fullName evidence="9">Organic cation/carnitine transporter 7</fullName>
    </submittedName>
</protein>
<dbReference type="Pfam" id="PF00083">
    <property type="entry name" value="Sugar_tr"/>
    <property type="match status" value="1"/>
</dbReference>
<evidence type="ECO:0000256" key="7">
    <source>
        <dbReference type="SAM" id="Phobius"/>
    </source>
</evidence>
<dbReference type="GO" id="GO:0022857">
    <property type="term" value="F:transmembrane transporter activity"/>
    <property type="evidence" value="ECO:0007669"/>
    <property type="project" value="InterPro"/>
</dbReference>
<keyword evidence="4 7" id="KW-1133">Transmembrane helix</keyword>
<feature type="transmembrane region" description="Helical" evidence="7">
    <location>
        <begin position="381"/>
        <end position="405"/>
    </location>
</feature>
<evidence type="ECO:0000313" key="9">
    <source>
        <dbReference type="EMBL" id="KAK1399312.1"/>
    </source>
</evidence>
<reference evidence="9" key="2">
    <citation type="submission" date="2023-05" db="EMBL/GenBank/DDBJ databases">
        <authorList>
            <person name="Schelkunov M.I."/>
        </authorList>
    </citation>
    <scope>NUCLEOTIDE SEQUENCE</scope>
    <source>
        <strain evidence="9">Hsosn_3</strain>
        <tissue evidence="9">Leaf</tissue>
    </source>
</reference>
<evidence type="ECO:0000256" key="4">
    <source>
        <dbReference type="ARBA" id="ARBA00022989"/>
    </source>
</evidence>
<keyword evidence="3 7" id="KW-0812">Transmembrane</keyword>
<dbReference type="PANTHER" id="PTHR23511:SF5">
    <property type="entry name" value="MAJOR FACILITATOR-TYPE TRANSPORTER HXNZ-RELATED"/>
    <property type="match status" value="1"/>
</dbReference>
<accession>A0AAD8JBH3</accession>
<feature type="transmembrane region" description="Helical" evidence="7">
    <location>
        <begin position="64"/>
        <end position="82"/>
    </location>
</feature>
<comment type="caution">
    <text evidence="9">The sequence shown here is derived from an EMBL/GenBank/DDBJ whole genome shotgun (WGS) entry which is preliminary data.</text>
</comment>
<evidence type="ECO:0000259" key="8">
    <source>
        <dbReference type="PROSITE" id="PS50850"/>
    </source>
</evidence>
<feature type="transmembrane region" description="Helical" evidence="7">
    <location>
        <begin position="446"/>
        <end position="468"/>
    </location>
</feature>
<dbReference type="PANTHER" id="PTHR23511">
    <property type="entry name" value="SYNAPTIC VESICLE GLYCOPROTEIN 2"/>
    <property type="match status" value="1"/>
</dbReference>
<feature type="transmembrane region" description="Helical" evidence="7">
    <location>
        <begin position="118"/>
        <end position="139"/>
    </location>
</feature>
<dbReference type="EMBL" id="JAUIZM010000002">
    <property type="protein sequence ID" value="KAK1399312.1"/>
    <property type="molecule type" value="Genomic_DNA"/>
</dbReference>
<sequence>MEDRGQNVYSLDEALSKIGFGNFQGLVLAYAGLGWVAEAMEMMILSFIGREVQVQWGLSSSEESLISTVVFAGMLIGAYSWGLISDNYGRKKGFLGAAILTGGAGLLSALSPNYISLVVLRFLVGIGLGCGHVFTSWFLEFVPTPKRGRWMIIFSSFWTVGTIFEAALAWIVMPRLGWRWLLVLSSLPSFVLLVFNGVIPESPRYLCMKSRTTEAYNILQKGALLNQQELPPGMLVSHSTSELNEESASSEDANLLSARRKTLISESKTSNVSVIFSSKLIRTTLLLWLLFFGNTFSYYGIILLTSELSGGKSDCSTTAHLKNTKDASLYLDVFVTSFAELPGLVLSAFIVDRVGRKFSMLVMFILGFILLLPLVTHQSEVITTLLLFGARMFISATFIVACIYAPEVYPTNVRSTGVGITTAIGRIGGMICPLVAVGLAGGCNQMIAVVVFEIMIVLSGLSVVLFPFETQGKELADHVHESA</sequence>
<evidence type="ECO:0000256" key="5">
    <source>
        <dbReference type="ARBA" id="ARBA00023136"/>
    </source>
</evidence>
<feature type="transmembrane region" description="Helical" evidence="7">
    <location>
        <begin position="151"/>
        <end position="172"/>
    </location>
</feature>
<evidence type="ECO:0000256" key="3">
    <source>
        <dbReference type="ARBA" id="ARBA00022692"/>
    </source>
</evidence>
<keyword evidence="2" id="KW-0813">Transport</keyword>
<feature type="transmembrane region" description="Helical" evidence="7">
    <location>
        <begin position="417"/>
        <end position="440"/>
    </location>
</feature>
<dbReference type="InterPro" id="IPR036259">
    <property type="entry name" value="MFS_trans_sf"/>
</dbReference>
<feature type="domain" description="Major facilitator superfamily (MFS) profile" evidence="8">
    <location>
        <begin position="27"/>
        <end position="471"/>
    </location>
</feature>
<dbReference type="FunFam" id="1.20.1250.20:FF:000232">
    <property type="entry name" value="Organic cation/carnitine transporter 7"/>
    <property type="match status" value="1"/>
</dbReference>
<proteinExistence type="inferred from homology"/>
<reference evidence="9" key="1">
    <citation type="submission" date="2023-02" db="EMBL/GenBank/DDBJ databases">
        <title>Genome of toxic invasive species Heracleum sosnowskyi carries increased number of genes despite the absence of recent whole-genome duplications.</title>
        <authorList>
            <person name="Schelkunov M."/>
            <person name="Shtratnikova V."/>
            <person name="Makarenko M."/>
            <person name="Klepikova A."/>
            <person name="Omelchenko D."/>
            <person name="Novikova G."/>
            <person name="Obukhova E."/>
            <person name="Bogdanov V."/>
            <person name="Penin A."/>
            <person name="Logacheva M."/>
        </authorList>
    </citation>
    <scope>NUCLEOTIDE SEQUENCE</scope>
    <source>
        <strain evidence="9">Hsosn_3</strain>
        <tissue evidence="9">Leaf</tissue>
    </source>
</reference>
<evidence type="ECO:0000313" key="10">
    <source>
        <dbReference type="Proteomes" id="UP001237642"/>
    </source>
</evidence>
<feature type="transmembrane region" description="Helical" evidence="7">
    <location>
        <begin position="285"/>
        <end position="304"/>
    </location>
</feature>